<proteinExistence type="predicted"/>
<dbReference type="Proteomes" id="UP001345691">
    <property type="component" value="Unassembled WGS sequence"/>
</dbReference>
<gene>
    <name evidence="5" type="primary">ABP1_2</name>
    <name evidence="5" type="ORF">LTR69_010448</name>
</gene>
<dbReference type="Gene3D" id="2.30.30.40">
    <property type="entry name" value="SH3 Domains"/>
    <property type="match status" value="1"/>
</dbReference>
<keyword evidence="6" id="KW-1185">Reference proteome</keyword>
<evidence type="ECO:0000259" key="4">
    <source>
        <dbReference type="PROSITE" id="PS50002"/>
    </source>
</evidence>
<comment type="caution">
    <text evidence="5">The sequence shown here is derived from an EMBL/GenBank/DDBJ whole genome shotgun (WGS) entry which is preliminary data.</text>
</comment>
<dbReference type="InterPro" id="IPR001452">
    <property type="entry name" value="SH3_domain"/>
</dbReference>
<dbReference type="SMART" id="SM00326">
    <property type="entry name" value="SH3"/>
    <property type="match status" value="1"/>
</dbReference>
<keyword evidence="1 2" id="KW-0728">SH3 domain</keyword>
<evidence type="ECO:0000256" key="3">
    <source>
        <dbReference type="SAM" id="MobiDB-lite"/>
    </source>
</evidence>
<feature type="domain" description="SH3" evidence="4">
    <location>
        <begin position="31"/>
        <end position="93"/>
    </location>
</feature>
<accession>A0ABR0IX18</accession>
<evidence type="ECO:0000313" key="6">
    <source>
        <dbReference type="Proteomes" id="UP001345691"/>
    </source>
</evidence>
<feature type="compositionally biased region" description="Low complexity" evidence="3">
    <location>
        <begin position="7"/>
        <end position="16"/>
    </location>
</feature>
<dbReference type="Pfam" id="PF14604">
    <property type="entry name" value="SH3_9"/>
    <property type="match status" value="1"/>
</dbReference>
<name>A0ABR0IX18_9EURO</name>
<dbReference type="PANTHER" id="PTHR47174">
    <property type="entry name" value="BRIDGING INTEGRATOR 3"/>
    <property type="match status" value="1"/>
</dbReference>
<evidence type="ECO:0000256" key="1">
    <source>
        <dbReference type="ARBA" id="ARBA00022443"/>
    </source>
</evidence>
<sequence length="93" mass="10064">MEDDEGAVPAPAAAPATRTEHEESAPQPPGAFGATATALYDYEAGEDNELSFPENATITNVTTIKTFPDEDWWHGEYNGRSGLFPANYTKIDD</sequence>
<dbReference type="InterPro" id="IPR036028">
    <property type="entry name" value="SH3-like_dom_sf"/>
</dbReference>
<evidence type="ECO:0000313" key="5">
    <source>
        <dbReference type="EMBL" id="KAK5051072.1"/>
    </source>
</evidence>
<dbReference type="SUPFAM" id="SSF50044">
    <property type="entry name" value="SH3-domain"/>
    <property type="match status" value="1"/>
</dbReference>
<evidence type="ECO:0000256" key="2">
    <source>
        <dbReference type="PROSITE-ProRule" id="PRU00192"/>
    </source>
</evidence>
<feature type="region of interest" description="Disordered" evidence="3">
    <location>
        <begin position="1"/>
        <end position="33"/>
    </location>
</feature>
<protein>
    <submittedName>
        <fullName evidence="5">Actin binding protein</fullName>
    </submittedName>
</protein>
<dbReference type="PANTHER" id="PTHR47174:SF1">
    <property type="entry name" value="REDUCED VIABILITY UPON STARVATION PROTEIN 167"/>
    <property type="match status" value="1"/>
</dbReference>
<organism evidence="5 6">
    <name type="scientific">Exophiala sideris</name>
    <dbReference type="NCBI Taxonomy" id="1016849"/>
    <lineage>
        <taxon>Eukaryota</taxon>
        <taxon>Fungi</taxon>
        <taxon>Dikarya</taxon>
        <taxon>Ascomycota</taxon>
        <taxon>Pezizomycotina</taxon>
        <taxon>Eurotiomycetes</taxon>
        <taxon>Chaetothyriomycetidae</taxon>
        <taxon>Chaetothyriales</taxon>
        <taxon>Herpotrichiellaceae</taxon>
        <taxon>Exophiala</taxon>
    </lineage>
</organism>
<dbReference type="PRINTS" id="PR00452">
    <property type="entry name" value="SH3DOMAIN"/>
</dbReference>
<dbReference type="EMBL" id="JAVRRF010000036">
    <property type="protein sequence ID" value="KAK5051072.1"/>
    <property type="molecule type" value="Genomic_DNA"/>
</dbReference>
<dbReference type="InterPro" id="IPR046982">
    <property type="entry name" value="BIN3/RVS161-like"/>
</dbReference>
<dbReference type="PROSITE" id="PS50002">
    <property type="entry name" value="SH3"/>
    <property type="match status" value="1"/>
</dbReference>
<reference evidence="5 6" key="1">
    <citation type="submission" date="2023-08" db="EMBL/GenBank/DDBJ databases">
        <title>Black Yeasts Isolated from many extreme environments.</title>
        <authorList>
            <person name="Coleine C."/>
            <person name="Stajich J.E."/>
            <person name="Selbmann L."/>
        </authorList>
    </citation>
    <scope>NUCLEOTIDE SEQUENCE [LARGE SCALE GENOMIC DNA]</scope>
    <source>
        <strain evidence="5 6">CCFEE 6328</strain>
    </source>
</reference>